<gene>
    <name evidence="1" type="ORF">ABT39_MTgene4260</name>
</gene>
<dbReference type="AlphaFoldDB" id="A0A101M0Z2"/>
<name>A0A101M0Z2_PICGL</name>
<accession>A0A101M0Z2</accession>
<geneLocation type="mitochondrion" evidence="1"/>
<sequence>MLPLIGQLALGKQSKLLVLDSLLELQLEDKYLALMQVK</sequence>
<reference evidence="1" key="1">
    <citation type="journal article" date="2015" name="Genome Biol. Evol.">
        <title>Organellar Genomes of White Spruce (Picea glauca): Assembly and Annotation.</title>
        <authorList>
            <person name="Jackman S.D."/>
            <person name="Warren R.L."/>
            <person name="Gibb E.A."/>
            <person name="Vandervalk B.P."/>
            <person name="Mohamadi H."/>
            <person name="Chu J."/>
            <person name="Raymond A."/>
            <person name="Pleasance S."/>
            <person name="Coope R."/>
            <person name="Wildung M.R."/>
            <person name="Ritland C.E."/>
            <person name="Bousquet J."/>
            <person name="Jones S.J."/>
            <person name="Bohlmann J."/>
            <person name="Birol I."/>
        </authorList>
    </citation>
    <scope>NUCLEOTIDE SEQUENCE [LARGE SCALE GENOMIC DNA]</scope>
    <source>
        <tissue evidence="1">Flushing bud</tissue>
    </source>
</reference>
<organism evidence="1">
    <name type="scientific">Picea glauca</name>
    <name type="common">White spruce</name>
    <name type="synonym">Pinus glauca</name>
    <dbReference type="NCBI Taxonomy" id="3330"/>
    <lineage>
        <taxon>Eukaryota</taxon>
        <taxon>Viridiplantae</taxon>
        <taxon>Streptophyta</taxon>
        <taxon>Embryophyta</taxon>
        <taxon>Tracheophyta</taxon>
        <taxon>Spermatophyta</taxon>
        <taxon>Pinopsida</taxon>
        <taxon>Pinidae</taxon>
        <taxon>Conifers I</taxon>
        <taxon>Pinales</taxon>
        <taxon>Pinaceae</taxon>
        <taxon>Picea</taxon>
    </lineage>
</organism>
<comment type="caution">
    <text evidence="1">The sequence shown here is derived from an EMBL/GenBank/DDBJ whole genome shotgun (WGS) entry which is preliminary data.</text>
</comment>
<proteinExistence type="predicted"/>
<evidence type="ECO:0000313" key="1">
    <source>
        <dbReference type="EMBL" id="KUM48924.1"/>
    </source>
</evidence>
<keyword evidence="1" id="KW-0496">Mitochondrion</keyword>
<protein>
    <submittedName>
        <fullName evidence="1">Uncharacterized protein</fullName>
    </submittedName>
</protein>
<dbReference type="EMBL" id="LKAM01000004">
    <property type="protein sequence ID" value="KUM48924.1"/>
    <property type="molecule type" value="Genomic_DNA"/>
</dbReference>